<dbReference type="Gene3D" id="1.10.486.10">
    <property type="entry name" value="PCRA, domain 4"/>
    <property type="match status" value="1"/>
</dbReference>
<dbReference type="GO" id="GO:0016887">
    <property type="term" value="F:ATP hydrolysis activity"/>
    <property type="evidence" value="ECO:0007669"/>
    <property type="project" value="RHEA"/>
</dbReference>
<dbReference type="PROSITE" id="PS51198">
    <property type="entry name" value="UVRD_HELICASE_ATP_BIND"/>
    <property type="match status" value="1"/>
</dbReference>
<comment type="similarity">
    <text evidence="1">Belongs to the helicase family. UvrD subfamily.</text>
</comment>
<dbReference type="GO" id="GO:0005524">
    <property type="term" value="F:ATP binding"/>
    <property type="evidence" value="ECO:0007669"/>
    <property type="project" value="UniProtKB-UniRule"/>
</dbReference>
<dbReference type="GO" id="GO:0009314">
    <property type="term" value="P:response to radiation"/>
    <property type="evidence" value="ECO:0007669"/>
    <property type="project" value="UniProtKB-ARBA"/>
</dbReference>
<evidence type="ECO:0000259" key="13">
    <source>
        <dbReference type="PROSITE" id="PS51217"/>
    </source>
</evidence>
<dbReference type="InterPro" id="IPR013986">
    <property type="entry name" value="DExx_box_DNA_helicase_dom_sf"/>
</dbReference>
<keyword evidence="2 11" id="KW-0547">Nucleotide-binding</keyword>
<feature type="domain" description="UvrD-like helicase C-terminal" evidence="13">
    <location>
        <begin position="291"/>
        <end position="573"/>
    </location>
</feature>
<feature type="binding site" evidence="11">
    <location>
        <begin position="27"/>
        <end position="34"/>
    </location>
    <ligand>
        <name>ATP</name>
        <dbReference type="ChEBI" id="CHEBI:30616"/>
    </ligand>
</feature>
<dbReference type="Proteomes" id="UP000177177">
    <property type="component" value="Unassembled WGS sequence"/>
</dbReference>
<dbReference type="PANTHER" id="PTHR11070:SF2">
    <property type="entry name" value="ATP-DEPENDENT DNA HELICASE SRS2"/>
    <property type="match status" value="1"/>
</dbReference>
<feature type="domain" description="UvrD-like helicase ATP-binding" evidence="12">
    <location>
        <begin position="6"/>
        <end position="290"/>
    </location>
</feature>
<dbReference type="FunFam" id="1.10.10.160:FF:000001">
    <property type="entry name" value="ATP-dependent DNA helicase"/>
    <property type="match status" value="1"/>
</dbReference>
<evidence type="ECO:0000256" key="2">
    <source>
        <dbReference type="ARBA" id="ARBA00022741"/>
    </source>
</evidence>
<evidence type="ECO:0000256" key="9">
    <source>
        <dbReference type="ARBA" id="ARBA00034808"/>
    </source>
</evidence>
<keyword evidence="6" id="KW-0238">DNA-binding</keyword>
<evidence type="ECO:0000313" key="15">
    <source>
        <dbReference type="Proteomes" id="UP000177177"/>
    </source>
</evidence>
<dbReference type="InterPro" id="IPR014016">
    <property type="entry name" value="UvrD-like_ATP-bd"/>
</dbReference>
<dbReference type="InterPro" id="IPR000212">
    <property type="entry name" value="DNA_helicase_UvrD/REP"/>
</dbReference>
<accession>A0A1G2KZJ5</accession>
<dbReference type="AlphaFoldDB" id="A0A1G2KZJ5"/>
<dbReference type="PANTHER" id="PTHR11070">
    <property type="entry name" value="UVRD / RECB / PCRA DNA HELICASE FAMILY MEMBER"/>
    <property type="match status" value="1"/>
</dbReference>
<dbReference type="Pfam" id="PF00580">
    <property type="entry name" value="UvrD-helicase"/>
    <property type="match status" value="1"/>
</dbReference>
<dbReference type="GO" id="GO:0005829">
    <property type="term" value="C:cytosol"/>
    <property type="evidence" value="ECO:0007669"/>
    <property type="project" value="TreeGrafter"/>
</dbReference>
<proteinExistence type="inferred from homology"/>
<comment type="catalytic activity">
    <reaction evidence="8">
        <text>Couples ATP hydrolysis with the unwinding of duplex DNA by translocating in the 3'-5' direction.</text>
        <dbReference type="EC" id="5.6.2.4"/>
    </reaction>
</comment>
<dbReference type="GO" id="GO:0033202">
    <property type="term" value="C:DNA helicase complex"/>
    <property type="evidence" value="ECO:0007669"/>
    <property type="project" value="TreeGrafter"/>
</dbReference>
<name>A0A1G2KZJ5_9BACT</name>
<dbReference type="EC" id="5.6.2.4" evidence="9"/>
<dbReference type="CDD" id="cd18807">
    <property type="entry name" value="SF1_C_UvrD"/>
    <property type="match status" value="1"/>
</dbReference>
<dbReference type="EMBL" id="MHQN01000008">
    <property type="protein sequence ID" value="OHA03932.1"/>
    <property type="molecule type" value="Genomic_DNA"/>
</dbReference>
<keyword evidence="3 11" id="KW-0378">Hydrolase</keyword>
<dbReference type="GO" id="GO:0043138">
    <property type="term" value="F:3'-5' DNA helicase activity"/>
    <property type="evidence" value="ECO:0007669"/>
    <property type="project" value="UniProtKB-EC"/>
</dbReference>
<dbReference type="CDD" id="cd17932">
    <property type="entry name" value="DEXQc_UvrD"/>
    <property type="match status" value="1"/>
</dbReference>
<evidence type="ECO:0000313" key="14">
    <source>
        <dbReference type="EMBL" id="OHA03932.1"/>
    </source>
</evidence>
<dbReference type="InterPro" id="IPR027417">
    <property type="entry name" value="P-loop_NTPase"/>
</dbReference>
<evidence type="ECO:0000256" key="11">
    <source>
        <dbReference type="PROSITE-ProRule" id="PRU00560"/>
    </source>
</evidence>
<dbReference type="GO" id="GO:0000725">
    <property type="term" value="P:recombinational repair"/>
    <property type="evidence" value="ECO:0007669"/>
    <property type="project" value="TreeGrafter"/>
</dbReference>
<keyword evidence="4 11" id="KW-0347">Helicase</keyword>
<evidence type="ECO:0000256" key="7">
    <source>
        <dbReference type="ARBA" id="ARBA00023235"/>
    </source>
</evidence>
<dbReference type="Gene3D" id="3.40.50.300">
    <property type="entry name" value="P-loop containing nucleotide triphosphate hydrolases"/>
    <property type="match status" value="2"/>
</dbReference>
<evidence type="ECO:0000256" key="1">
    <source>
        <dbReference type="ARBA" id="ARBA00009922"/>
    </source>
</evidence>
<sequence>MEHILQNLNENQKKAALATEGPVLILAGPGSGKTATITHRIAYLLAKGVPADEILAVTFTNRAAEEMKARIRTLAYNLHPTIYNLPFIGTFHAFCVRVLRTHAAKIGYMRTFTIFDEDDALSLMKEVFVEVNINPKQFPPAMIKNVISALKNELKTPDIYASEMGTSDLFPRTVHAAYALYQKRLHEANAMDFDDLLTLTALLFEKYPDILRMYQERFRYIHVDEYQDVNTAQYLIMKQLAVLHRNIAVVGDDAQAIYSFRGADYRNILNFEKDWPDATVIVLDQNYRSTQVILDAARDVISRNRSQKEKKLWTERPGGEPIQVIAVENERAEAAMVADIIQSLTKRAAPDIAYPLSSIGTVSHGYRALNGEQLRQRDIVVLYRTNAQSRTIEDTFLERNIPYKIIGGVRFYQRKEVKDMLAYVRYVINPQDFVSLKRIINVPARGIGKQTLLKYLASATISGKAPHAALERFERLIAILREAAREKTPSAFIRSALMEIRYKEYLEETASNADERWENVQELVTLAKRYDDLPQDEALEKLLEDVALMSDREEDQKEEADAVHMMTFHAAKGLEFPVVFMVGMEEGVFPHARALFNPAELEEERRLCYVGITRAKEKVFLSFALSRTRFGNTQMNPPSRFLGEIPEHLVMVDDTPTIEL</sequence>
<reference evidence="14 15" key="1">
    <citation type="journal article" date="2016" name="Nat. Commun.">
        <title>Thousands of microbial genomes shed light on interconnected biogeochemical processes in an aquifer system.</title>
        <authorList>
            <person name="Anantharaman K."/>
            <person name="Brown C.T."/>
            <person name="Hug L.A."/>
            <person name="Sharon I."/>
            <person name="Castelle C.J."/>
            <person name="Probst A.J."/>
            <person name="Thomas B.C."/>
            <person name="Singh A."/>
            <person name="Wilkins M.J."/>
            <person name="Karaoz U."/>
            <person name="Brodie E.L."/>
            <person name="Williams K.H."/>
            <person name="Hubbard S.S."/>
            <person name="Banfield J.F."/>
        </authorList>
    </citation>
    <scope>NUCLEOTIDE SEQUENCE [LARGE SCALE GENOMIC DNA]</scope>
</reference>
<dbReference type="Gene3D" id="1.10.10.160">
    <property type="match status" value="1"/>
</dbReference>
<dbReference type="SUPFAM" id="SSF52540">
    <property type="entry name" value="P-loop containing nucleoside triphosphate hydrolases"/>
    <property type="match status" value="1"/>
</dbReference>
<dbReference type="Pfam" id="PF13361">
    <property type="entry name" value="UvrD_C"/>
    <property type="match status" value="1"/>
</dbReference>
<protein>
    <recommendedName>
        <fullName evidence="9">DNA 3'-5' helicase</fullName>
        <ecNumber evidence="9">5.6.2.4</ecNumber>
    </recommendedName>
</protein>
<organism evidence="14 15">
    <name type="scientific">Candidatus Sungbacteria bacterium RIFCSPHIGHO2_02_FULL_53_17</name>
    <dbReference type="NCBI Taxonomy" id="1802275"/>
    <lineage>
        <taxon>Bacteria</taxon>
        <taxon>Candidatus Sungiibacteriota</taxon>
    </lineage>
</organism>
<keyword evidence="5 11" id="KW-0067">ATP-binding</keyword>
<evidence type="ECO:0000259" key="12">
    <source>
        <dbReference type="PROSITE" id="PS51198"/>
    </source>
</evidence>
<gene>
    <name evidence="14" type="ORF">A3C92_02360</name>
</gene>
<evidence type="ECO:0000256" key="8">
    <source>
        <dbReference type="ARBA" id="ARBA00034617"/>
    </source>
</evidence>
<dbReference type="GO" id="GO:0003677">
    <property type="term" value="F:DNA binding"/>
    <property type="evidence" value="ECO:0007669"/>
    <property type="project" value="UniProtKB-KW"/>
</dbReference>
<evidence type="ECO:0000256" key="5">
    <source>
        <dbReference type="ARBA" id="ARBA00022840"/>
    </source>
</evidence>
<evidence type="ECO:0000256" key="6">
    <source>
        <dbReference type="ARBA" id="ARBA00023125"/>
    </source>
</evidence>
<evidence type="ECO:0000256" key="3">
    <source>
        <dbReference type="ARBA" id="ARBA00022801"/>
    </source>
</evidence>
<evidence type="ECO:0000256" key="10">
    <source>
        <dbReference type="ARBA" id="ARBA00048988"/>
    </source>
</evidence>
<comment type="catalytic activity">
    <reaction evidence="10">
        <text>ATP + H2O = ADP + phosphate + H(+)</text>
        <dbReference type="Rhea" id="RHEA:13065"/>
        <dbReference type="ChEBI" id="CHEBI:15377"/>
        <dbReference type="ChEBI" id="CHEBI:15378"/>
        <dbReference type="ChEBI" id="CHEBI:30616"/>
        <dbReference type="ChEBI" id="CHEBI:43474"/>
        <dbReference type="ChEBI" id="CHEBI:456216"/>
        <dbReference type="EC" id="5.6.2.4"/>
    </reaction>
</comment>
<evidence type="ECO:0000256" key="4">
    <source>
        <dbReference type="ARBA" id="ARBA00022806"/>
    </source>
</evidence>
<keyword evidence="7" id="KW-0413">Isomerase</keyword>
<dbReference type="InterPro" id="IPR014017">
    <property type="entry name" value="DNA_helicase_UvrD-like_C"/>
</dbReference>
<dbReference type="PROSITE" id="PS51217">
    <property type="entry name" value="UVRD_HELICASE_CTER"/>
    <property type="match status" value="1"/>
</dbReference>
<comment type="caution">
    <text evidence="14">The sequence shown here is derived from an EMBL/GenBank/DDBJ whole genome shotgun (WGS) entry which is preliminary data.</text>
</comment>